<dbReference type="InterPro" id="IPR015886">
    <property type="entry name" value="H2TH_FPG"/>
</dbReference>
<evidence type="ECO:0000256" key="16">
    <source>
        <dbReference type="ARBA" id="ARBA00023268"/>
    </source>
</evidence>
<keyword evidence="16" id="KW-0511">Multifunctional enzyme</keyword>
<evidence type="ECO:0000256" key="18">
    <source>
        <dbReference type="ARBA" id="ARBA00030638"/>
    </source>
</evidence>
<comment type="catalytic activity">
    <reaction evidence="19">
        <text>2'-deoxyribonucleotide-(2'-deoxyribose 5'-phosphate)-2'-deoxyribonucleotide-DNA = a 3'-end 2'-deoxyribonucleotide-(2,3-dehydro-2,3-deoxyribose 5'-phosphate)-DNA + a 5'-end 5'-phospho-2'-deoxyribonucleoside-DNA + H(+)</text>
        <dbReference type="Rhea" id="RHEA:66592"/>
        <dbReference type="Rhea" id="RHEA-COMP:13180"/>
        <dbReference type="Rhea" id="RHEA-COMP:16897"/>
        <dbReference type="Rhea" id="RHEA-COMP:17067"/>
        <dbReference type="ChEBI" id="CHEBI:15378"/>
        <dbReference type="ChEBI" id="CHEBI:136412"/>
        <dbReference type="ChEBI" id="CHEBI:157695"/>
        <dbReference type="ChEBI" id="CHEBI:167181"/>
        <dbReference type="EC" id="4.2.99.18"/>
    </reaction>
</comment>
<dbReference type="RefSeq" id="WP_277860865.1">
    <property type="nucleotide sequence ID" value="NZ_JARRAG010000002.1"/>
</dbReference>
<evidence type="ECO:0000259" key="21">
    <source>
        <dbReference type="PROSITE" id="PS51066"/>
    </source>
</evidence>
<dbReference type="PANTHER" id="PTHR22993:SF9">
    <property type="entry name" value="FORMAMIDOPYRIMIDINE-DNA GLYCOSYLASE"/>
    <property type="match status" value="1"/>
</dbReference>
<dbReference type="Gene3D" id="1.10.8.50">
    <property type="match status" value="1"/>
</dbReference>
<organism evidence="23 24">
    <name type="scientific">Paludisphaera mucosa</name>
    <dbReference type="NCBI Taxonomy" id="3030827"/>
    <lineage>
        <taxon>Bacteria</taxon>
        <taxon>Pseudomonadati</taxon>
        <taxon>Planctomycetota</taxon>
        <taxon>Planctomycetia</taxon>
        <taxon>Isosphaerales</taxon>
        <taxon>Isosphaeraceae</taxon>
        <taxon>Paludisphaera</taxon>
    </lineage>
</organism>
<dbReference type="PROSITE" id="PS01242">
    <property type="entry name" value="ZF_FPG_1"/>
    <property type="match status" value="1"/>
</dbReference>
<keyword evidence="11 23" id="KW-0378">Hydrolase</keyword>
<evidence type="ECO:0000256" key="9">
    <source>
        <dbReference type="ARBA" id="ARBA00022763"/>
    </source>
</evidence>
<proteinExistence type="inferred from homology"/>
<dbReference type="InterPro" id="IPR012319">
    <property type="entry name" value="FPG_cat"/>
</dbReference>
<evidence type="ECO:0000259" key="22">
    <source>
        <dbReference type="PROSITE" id="PS51068"/>
    </source>
</evidence>
<evidence type="ECO:0000256" key="14">
    <source>
        <dbReference type="ARBA" id="ARBA00023204"/>
    </source>
</evidence>
<evidence type="ECO:0000256" key="3">
    <source>
        <dbReference type="ARBA" id="ARBA00009409"/>
    </source>
</evidence>
<keyword evidence="8" id="KW-0479">Metal-binding</keyword>
<comment type="caution">
    <text evidence="23">The sequence shown here is derived from an EMBL/GenBank/DDBJ whole genome shotgun (WGS) entry which is preliminary data.</text>
</comment>
<dbReference type="Proteomes" id="UP001216907">
    <property type="component" value="Unassembled WGS sequence"/>
</dbReference>
<dbReference type="EC" id="4.2.99.18" evidence="6"/>
<dbReference type="SUPFAM" id="SSF81624">
    <property type="entry name" value="N-terminal domain of MutM-like DNA repair proteins"/>
    <property type="match status" value="1"/>
</dbReference>
<dbReference type="InterPro" id="IPR010663">
    <property type="entry name" value="Znf_FPG/IleRS"/>
</dbReference>
<keyword evidence="24" id="KW-1185">Reference proteome</keyword>
<comment type="cofactor">
    <cofactor evidence="2">
        <name>Zn(2+)</name>
        <dbReference type="ChEBI" id="CHEBI:29105"/>
    </cofactor>
</comment>
<dbReference type="InterPro" id="IPR035937">
    <property type="entry name" value="FPG_N"/>
</dbReference>
<dbReference type="InterPro" id="IPR015887">
    <property type="entry name" value="DNA_glyclase_Znf_dom_DNA_BS"/>
</dbReference>
<keyword evidence="14" id="KW-0234">DNA repair</keyword>
<evidence type="ECO:0000256" key="1">
    <source>
        <dbReference type="ARBA" id="ARBA00001668"/>
    </source>
</evidence>
<feature type="domain" description="Formamidopyrimidine-DNA glycosylase catalytic" evidence="22">
    <location>
        <begin position="2"/>
        <end position="115"/>
    </location>
</feature>
<dbReference type="SUPFAM" id="SSF57716">
    <property type="entry name" value="Glucocorticoid receptor-like (DNA-binding domain)"/>
    <property type="match status" value="1"/>
</dbReference>
<dbReference type="NCBIfam" id="NF002211">
    <property type="entry name" value="PRK01103.1"/>
    <property type="match status" value="1"/>
</dbReference>
<evidence type="ECO:0000256" key="11">
    <source>
        <dbReference type="ARBA" id="ARBA00022801"/>
    </source>
</evidence>
<evidence type="ECO:0000256" key="19">
    <source>
        <dbReference type="ARBA" id="ARBA00044632"/>
    </source>
</evidence>
<evidence type="ECO:0000256" key="17">
    <source>
        <dbReference type="ARBA" id="ARBA00023295"/>
    </source>
</evidence>
<dbReference type="Pfam" id="PF01149">
    <property type="entry name" value="Fapy_DNA_glyco"/>
    <property type="match status" value="1"/>
</dbReference>
<dbReference type="SMART" id="SM01232">
    <property type="entry name" value="H2TH"/>
    <property type="match status" value="1"/>
</dbReference>
<dbReference type="EMBL" id="JARRAG010000002">
    <property type="protein sequence ID" value="MDG3004508.1"/>
    <property type="molecule type" value="Genomic_DNA"/>
</dbReference>
<sequence>MPELPEVETMVRGLRPALTGRAVDRIELHDPTMLLGCTAAEFAARGVGVRVAGVGRRGKWVVVELTDDRGMIVIQPRMTGGFWLVEPPRPEHVRLTFRLANPEASVWFCDARRLGRILWFDGPDAAAAAFARAHGPDALAIARDDLAARLKRTRRAVKPTLMDQKVLAGIGNIYADEILFEARLHPLKVAADLTPREVDRLHAAIVPILSKAIAAEGSSFDAGYRTVLGLEGGFLAVNSMYGRAGQPCKGCGAPVEKTKIAGLIGRPTYLCPKCQPLRRPGARPKKG</sequence>
<evidence type="ECO:0000256" key="2">
    <source>
        <dbReference type="ARBA" id="ARBA00001947"/>
    </source>
</evidence>
<evidence type="ECO:0000256" key="6">
    <source>
        <dbReference type="ARBA" id="ARBA00012720"/>
    </source>
</evidence>
<evidence type="ECO:0000256" key="10">
    <source>
        <dbReference type="ARBA" id="ARBA00022771"/>
    </source>
</evidence>
<keyword evidence="10 20" id="KW-0863">Zinc-finger</keyword>
<comment type="subunit">
    <text evidence="4">Monomer.</text>
</comment>
<comment type="catalytic activity">
    <reaction evidence="1">
        <text>Hydrolysis of DNA containing ring-opened 7-methylguanine residues, releasing 2,6-diamino-4-hydroxy-5-(N-methyl)formamidopyrimidine.</text>
        <dbReference type="EC" id="3.2.2.23"/>
    </reaction>
</comment>
<dbReference type="CDD" id="cd08966">
    <property type="entry name" value="EcFpg-like_N"/>
    <property type="match status" value="1"/>
</dbReference>
<dbReference type="PROSITE" id="PS51068">
    <property type="entry name" value="FPG_CAT"/>
    <property type="match status" value="1"/>
</dbReference>
<evidence type="ECO:0000256" key="8">
    <source>
        <dbReference type="ARBA" id="ARBA00022723"/>
    </source>
</evidence>
<keyword evidence="17 23" id="KW-0326">Glycosidase</keyword>
<dbReference type="SUPFAM" id="SSF46946">
    <property type="entry name" value="S13-like H2TH domain"/>
    <property type="match status" value="1"/>
</dbReference>
<dbReference type="Pfam" id="PF06827">
    <property type="entry name" value="zf-FPG_IleRS"/>
    <property type="match status" value="1"/>
</dbReference>
<evidence type="ECO:0000256" key="12">
    <source>
        <dbReference type="ARBA" id="ARBA00022833"/>
    </source>
</evidence>
<dbReference type="EC" id="3.2.2.23" evidence="5"/>
<protein>
    <recommendedName>
        <fullName evidence="7">Formamidopyrimidine-DNA glycosylase</fullName>
        <ecNumber evidence="5">3.2.2.23</ecNumber>
        <ecNumber evidence="6">4.2.99.18</ecNumber>
    </recommendedName>
    <alternativeName>
        <fullName evidence="18">DNA-(apurinic or apyrimidinic site) lyase MutM</fullName>
    </alternativeName>
</protein>
<comment type="similarity">
    <text evidence="3">Belongs to the FPG family.</text>
</comment>
<evidence type="ECO:0000256" key="15">
    <source>
        <dbReference type="ARBA" id="ARBA00023239"/>
    </source>
</evidence>
<dbReference type="Gene3D" id="3.20.190.10">
    <property type="entry name" value="MutM-like, N-terminal"/>
    <property type="match status" value="1"/>
</dbReference>
<dbReference type="NCBIfam" id="TIGR00577">
    <property type="entry name" value="fpg"/>
    <property type="match status" value="1"/>
</dbReference>
<dbReference type="Pfam" id="PF06831">
    <property type="entry name" value="H2TH"/>
    <property type="match status" value="1"/>
</dbReference>
<keyword evidence="12" id="KW-0862">Zinc</keyword>
<evidence type="ECO:0000256" key="4">
    <source>
        <dbReference type="ARBA" id="ARBA00011245"/>
    </source>
</evidence>
<evidence type="ECO:0000256" key="5">
    <source>
        <dbReference type="ARBA" id="ARBA00012024"/>
    </source>
</evidence>
<keyword evidence="15" id="KW-0456">Lyase</keyword>
<dbReference type="InterPro" id="IPR020629">
    <property type="entry name" value="FPG_Glyclase"/>
</dbReference>
<evidence type="ECO:0000313" key="23">
    <source>
        <dbReference type="EMBL" id="MDG3004508.1"/>
    </source>
</evidence>
<dbReference type="SMART" id="SM00898">
    <property type="entry name" value="Fapy_DNA_glyco"/>
    <property type="match status" value="1"/>
</dbReference>
<dbReference type="GO" id="GO:0008534">
    <property type="term" value="F:oxidized purine nucleobase lesion DNA N-glycosylase activity"/>
    <property type="evidence" value="ECO:0007669"/>
    <property type="project" value="UniProtKB-EC"/>
</dbReference>
<gene>
    <name evidence="23" type="primary">mutM</name>
    <name evidence="23" type="ORF">PZE19_12045</name>
</gene>
<evidence type="ECO:0000313" key="24">
    <source>
        <dbReference type="Proteomes" id="UP001216907"/>
    </source>
</evidence>
<keyword evidence="13" id="KW-0238">DNA-binding</keyword>
<dbReference type="PROSITE" id="PS51066">
    <property type="entry name" value="ZF_FPG_2"/>
    <property type="match status" value="1"/>
</dbReference>
<dbReference type="PANTHER" id="PTHR22993">
    <property type="entry name" value="FORMAMIDOPYRIMIDINE-DNA GLYCOSYLASE"/>
    <property type="match status" value="1"/>
</dbReference>
<evidence type="ECO:0000256" key="20">
    <source>
        <dbReference type="PROSITE-ProRule" id="PRU00391"/>
    </source>
</evidence>
<dbReference type="InterPro" id="IPR000214">
    <property type="entry name" value="Znf_DNA_glyclase/AP_lyase"/>
</dbReference>
<reference evidence="23 24" key="1">
    <citation type="submission" date="2023-03" db="EMBL/GenBank/DDBJ databases">
        <title>Paludisphaera mucosa sp. nov. a novel planctomycete from northern fen.</title>
        <authorList>
            <person name="Ivanova A."/>
        </authorList>
    </citation>
    <scope>NUCLEOTIDE SEQUENCE [LARGE SCALE GENOMIC DNA]</scope>
    <source>
        <strain evidence="23 24">Pla2</strain>
    </source>
</reference>
<evidence type="ECO:0000256" key="13">
    <source>
        <dbReference type="ARBA" id="ARBA00023125"/>
    </source>
</evidence>
<accession>A0ABT6FA89</accession>
<keyword evidence="9" id="KW-0227">DNA damage</keyword>
<feature type="domain" description="FPG-type" evidence="21">
    <location>
        <begin position="239"/>
        <end position="276"/>
    </location>
</feature>
<evidence type="ECO:0000256" key="7">
    <source>
        <dbReference type="ARBA" id="ARBA00016240"/>
    </source>
</evidence>
<dbReference type="InterPro" id="IPR010979">
    <property type="entry name" value="Ribosomal_uS13-like_H2TH"/>
</dbReference>
<name>A0ABT6FA89_9BACT</name>